<dbReference type="EMBL" id="JADEXG010000089">
    <property type="protein sequence ID" value="MBE9080184.1"/>
    <property type="molecule type" value="Genomic_DNA"/>
</dbReference>
<dbReference type="AlphaFoldDB" id="A0A8J7AW69"/>
<keyword evidence="1" id="KW-0175">Coiled coil</keyword>
<comment type="caution">
    <text evidence="2">The sequence shown here is derived from an EMBL/GenBank/DDBJ whole genome shotgun (WGS) entry which is preliminary data.</text>
</comment>
<proteinExistence type="predicted"/>
<dbReference type="RefSeq" id="WP_193911880.1">
    <property type="nucleotide sequence ID" value="NZ_JADEXG010000089.1"/>
</dbReference>
<evidence type="ECO:0000313" key="3">
    <source>
        <dbReference type="Proteomes" id="UP000636505"/>
    </source>
</evidence>
<protein>
    <submittedName>
        <fullName evidence="2">Uncharacterized protein</fullName>
    </submittedName>
</protein>
<dbReference type="Proteomes" id="UP000636505">
    <property type="component" value="Unassembled WGS sequence"/>
</dbReference>
<sequence>MTQGLPQWIAEVQTLQQQLAALRQRCNQAEDSATNWCQLYESEAQQRRLDAAAYQQQLETLQAKIGQLEQPEDDGPAAPEQIAQTVAQIQSVDILQARLVDALTLCERLSTALKAEQANHAQTRDGLMTALGDAVDLLTQRAAATEAETVGRPVNQASDRAG</sequence>
<gene>
    <name evidence="2" type="ORF">IQ241_23330</name>
</gene>
<evidence type="ECO:0000313" key="2">
    <source>
        <dbReference type="EMBL" id="MBE9080184.1"/>
    </source>
</evidence>
<evidence type="ECO:0000256" key="1">
    <source>
        <dbReference type="SAM" id="Coils"/>
    </source>
</evidence>
<name>A0A8J7AW69_9CYAN</name>
<organism evidence="2 3">
    <name type="scientific">Vasconcelosia minhoensis LEGE 07310</name>
    <dbReference type="NCBI Taxonomy" id="915328"/>
    <lineage>
        <taxon>Bacteria</taxon>
        <taxon>Bacillati</taxon>
        <taxon>Cyanobacteriota</taxon>
        <taxon>Cyanophyceae</taxon>
        <taxon>Nodosilineales</taxon>
        <taxon>Cymatolegaceae</taxon>
        <taxon>Vasconcelosia</taxon>
        <taxon>Vasconcelosia minhoensis</taxon>
    </lineage>
</organism>
<accession>A0A8J7AW69</accession>
<feature type="coiled-coil region" evidence="1">
    <location>
        <begin position="5"/>
        <end position="64"/>
    </location>
</feature>
<keyword evidence="3" id="KW-1185">Reference proteome</keyword>
<reference evidence="2" key="1">
    <citation type="submission" date="2020-10" db="EMBL/GenBank/DDBJ databases">
        <authorList>
            <person name="Castelo-Branco R."/>
            <person name="Eusebio N."/>
            <person name="Adriana R."/>
            <person name="Vieira A."/>
            <person name="Brugerolle De Fraissinette N."/>
            <person name="Rezende De Castro R."/>
            <person name="Schneider M.P."/>
            <person name="Vasconcelos V."/>
            <person name="Leao P.N."/>
        </authorList>
    </citation>
    <scope>NUCLEOTIDE SEQUENCE</scope>
    <source>
        <strain evidence="2">LEGE 07310</strain>
    </source>
</reference>